<proteinExistence type="predicted"/>
<dbReference type="SUPFAM" id="SSF48371">
    <property type="entry name" value="ARM repeat"/>
    <property type="match status" value="1"/>
</dbReference>
<dbReference type="KEGG" id="alim:106512248"/>
<keyword evidence="3" id="KW-0963">Cytoplasm</keyword>
<evidence type="ECO:0000256" key="6">
    <source>
        <dbReference type="PROSITE-ProRule" id="PRU00103"/>
    </source>
</evidence>
<protein>
    <submittedName>
        <fullName evidence="8">Importin-4</fullName>
    </submittedName>
</protein>
<evidence type="ECO:0000256" key="3">
    <source>
        <dbReference type="ARBA" id="ARBA00022490"/>
    </source>
</evidence>
<dbReference type="PANTHER" id="PTHR10527">
    <property type="entry name" value="IMPORTIN BETA"/>
    <property type="match status" value="1"/>
</dbReference>
<comment type="subcellular location">
    <subcellularLocation>
        <location evidence="1">Cytoplasm</location>
    </subcellularLocation>
</comment>
<dbReference type="InterPro" id="IPR040122">
    <property type="entry name" value="Importin_beta"/>
</dbReference>
<dbReference type="InterPro" id="IPR021133">
    <property type="entry name" value="HEAT_type_2"/>
</dbReference>
<evidence type="ECO:0000313" key="7">
    <source>
        <dbReference type="Proteomes" id="UP000192220"/>
    </source>
</evidence>
<dbReference type="GO" id="GO:0006606">
    <property type="term" value="P:protein import into nucleus"/>
    <property type="evidence" value="ECO:0007669"/>
    <property type="project" value="InterPro"/>
</dbReference>
<keyword evidence="7" id="KW-1185">Reference proteome</keyword>
<evidence type="ECO:0000256" key="5">
    <source>
        <dbReference type="ARBA" id="ARBA00022927"/>
    </source>
</evidence>
<dbReference type="OrthoDB" id="7862313at2759"/>
<dbReference type="PROSITE" id="PS50077">
    <property type="entry name" value="HEAT_REPEAT"/>
    <property type="match status" value="1"/>
</dbReference>
<evidence type="ECO:0000256" key="4">
    <source>
        <dbReference type="ARBA" id="ARBA00022737"/>
    </source>
</evidence>
<dbReference type="STRING" id="52670.A0A2I4ALM1"/>
<dbReference type="GeneID" id="106512248"/>
<keyword evidence="4" id="KW-0677">Repeat</keyword>
<dbReference type="InParanoid" id="A0A2I4ALM1"/>
<name>A0A2I4ALM1_AUSLI</name>
<evidence type="ECO:0000313" key="8">
    <source>
        <dbReference type="RefSeq" id="XP_013856366.1"/>
    </source>
</evidence>
<feature type="repeat" description="HEAT" evidence="6">
    <location>
        <begin position="46"/>
        <end position="84"/>
    </location>
</feature>
<gene>
    <name evidence="8" type="primary">LOC106512248</name>
</gene>
<organism evidence="7 8">
    <name type="scientific">Austrofundulus limnaeus</name>
    <name type="common">Annual killifish</name>
    <dbReference type="NCBI Taxonomy" id="52670"/>
    <lineage>
        <taxon>Eukaryota</taxon>
        <taxon>Metazoa</taxon>
        <taxon>Chordata</taxon>
        <taxon>Craniata</taxon>
        <taxon>Vertebrata</taxon>
        <taxon>Euteleostomi</taxon>
        <taxon>Actinopterygii</taxon>
        <taxon>Neopterygii</taxon>
        <taxon>Teleostei</taxon>
        <taxon>Neoteleostei</taxon>
        <taxon>Acanthomorphata</taxon>
        <taxon>Ovalentaria</taxon>
        <taxon>Atherinomorphae</taxon>
        <taxon>Cyprinodontiformes</taxon>
        <taxon>Rivulidae</taxon>
        <taxon>Austrofundulus</taxon>
    </lineage>
</organism>
<evidence type="ECO:0000256" key="1">
    <source>
        <dbReference type="ARBA" id="ARBA00004496"/>
    </source>
</evidence>
<dbReference type="RefSeq" id="XP_013856366.1">
    <property type="nucleotide sequence ID" value="XM_014000912.1"/>
</dbReference>
<reference evidence="8" key="1">
    <citation type="submission" date="2025-08" db="UniProtKB">
        <authorList>
            <consortium name="RefSeq"/>
        </authorList>
    </citation>
    <scope>IDENTIFICATION</scope>
</reference>
<dbReference type="InterPro" id="IPR016024">
    <property type="entry name" value="ARM-type_fold"/>
</dbReference>
<sequence length="227" mass="24060">SFPWGQKSSCTVADRSFSIGTIGEILQALASAPGGRGLAGRLSSRLLPVLVAGVKDRDAEVRNNSVFGLGCLAEAAGPIIVSDYPMMLSVFSNLLAKESDQKVIDNLCAALSRMITSNVGAVPLDQVFPALVLNLPLKEDLEENKTVLTCLDVVHKHSPALVVRFMKPIVSACSHVAALKETDEETRKVLVVLLKALVQDSGADFQAAVSSLPAEQQTQLHTLISAS</sequence>
<keyword evidence="2" id="KW-0813">Transport</keyword>
<keyword evidence="5" id="KW-0653">Protein transport</keyword>
<accession>A0A2I4ALM1</accession>
<dbReference type="AlphaFoldDB" id="A0A2I4ALM1"/>
<dbReference type="GO" id="GO:0005737">
    <property type="term" value="C:cytoplasm"/>
    <property type="evidence" value="ECO:0007669"/>
    <property type="project" value="UniProtKB-SubCell"/>
</dbReference>
<feature type="non-terminal residue" evidence="8">
    <location>
        <position position="1"/>
    </location>
</feature>
<dbReference type="Proteomes" id="UP000192220">
    <property type="component" value="Unplaced"/>
</dbReference>
<evidence type="ECO:0000256" key="2">
    <source>
        <dbReference type="ARBA" id="ARBA00022448"/>
    </source>
</evidence>
<dbReference type="Gene3D" id="1.25.10.10">
    <property type="entry name" value="Leucine-rich Repeat Variant"/>
    <property type="match status" value="1"/>
</dbReference>
<dbReference type="InterPro" id="IPR011989">
    <property type="entry name" value="ARM-like"/>
</dbReference>